<sequence>MACSAGLLRRRFSFLPDFSKSCGMWYHRMIERDNEEQV</sequence>
<proteinExistence type="predicted"/>
<reference evidence="1" key="1">
    <citation type="submission" date="2015-10" db="EMBL/GenBank/DDBJ databases">
        <authorList>
            <person name="Gilbert D.G."/>
        </authorList>
    </citation>
    <scope>NUCLEOTIDE SEQUENCE</scope>
</reference>
<accession>A0A160TS87</accession>
<evidence type="ECO:0000313" key="1">
    <source>
        <dbReference type="EMBL" id="CUS51054.1"/>
    </source>
</evidence>
<dbReference type="EMBL" id="CZRL01000052">
    <property type="protein sequence ID" value="CUS51054.1"/>
    <property type="molecule type" value="Genomic_DNA"/>
</dbReference>
<organism evidence="1">
    <name type="scientific">hydrothermal vent metagenome</name>
    <dbReference type="NCBI Taxonomy" id="652676"/>
    <lineage>
        <taxon>unclassified sequences</taxon>
        <taxon>metagenomes</taxon>
        <taxon>ecological metagenomes</taxon>
    </lineage>
</organism>
<name>A0A160TS87_9ZZZZ</name>
<protein>
    <submittedName>
        <fullName evidence="1">Uncharacterized protein</fullName>
    </submittedName>
</protein>
<dbReference type="AlphaFoldDB" id="A0A160TS87"/>
<gene>
    <name evidence="1" type="ORF">MGWOODY_XGa205</name>
</gene>